<dbReference type="AlphaFoldDB" id="A0A2I0AE08"/>
<name>A0A2I0AE08_9ASPA</name>
<evidence type="ECO:0000313" key="1">
    <source>
        <dbReference type="EMBL" id="PKA53778.1"/>
    </source>
</evidence>
<evidence type="ECO:0000313" key="2">
    <source>
        <dbReference type="Proteomes" id="UP000236161"/>
    </source>
</evidence>
<protein>
    <submittedName>
        <fullName evidence="1">Uncharacterized protein</fullName>
    </submittedName>
</protein>
<organism evidence="1 2">
    <name type="scientific">Apostasia shenzhenica</name>
    <dbReference type="NCBI Taxonomy" id="1088818"/>
    <lineage>
        <taxon>Eukaryota</taxon>
        <taxon>Viridiplantae</taxon>
        <taxon>Streptophyta</taxon>
        <taxon>Embryophyta</taxon>
        <taxon>Tracheophyta</taxon>
        <taxon>Spermatophyta</taxon>
        <taxon>Magnoliopsida</taxon>
        <taxon>Liliopsida</taxon>
        <taxon>Asparagales</taxon>
        <taxon>Orchidaceae</taxon>
        <taxon>Apostasioideae</taxon>
        <taxon>Apostasia</taxon>
    </lineage>
</organism>
<dbReference type="Proteomes" id="UP000236161">
    <property type="component" value="Unassembled WGS sequence"/>
</dbReference>
<reference evidence="1 2" key="1">
    <citation type="journal article" date="2017" name="Nature">
        <title>The Apostasia genome and the evolution of orchids.</title>
        <authorList>
            <person name="Zhang G.Q."/>
            <person name="Liu K.W."/>
            <person name="Li Z."/>
            <person name="Lohaus R."/>
            <person name="Hsiao Y.Y."/>
            <person name="Niu S.C."/>
            <person name="Wang J.Y."/>
            <person name="Lin Y.C."/>
            <person name="Xu Q."/>
            <person name="Chen L.J."/>
            <person name="Yoshida K."/>
            <person name="Fujiwara S."/>
            <person name="Wang Z.W."/>
            <person name="Zhang Y.Q."/>
            <person name="Mitsuda N."/>
            <person name="Wang M."/>
            <person name="Liu G.H."/>
            <person name="Pecoraro L."/>
            <person name="Huang H.X."/>
            <person name="Xiao X.J."/>
            <person name="Lin M."/>
            <person name="Wu X.Y."/>
            <person name="Wu W.L."/>
            <person name="Chen Y.Y."/>
            <person name="Chang S.B."/>
            <person name="Sakamoto S."/>
            <person name="Ohme-Takagi M."/>
            <person name="Yagi M."/>
            <person name="Zeng S.J."/>
            <person name="Shen C.Y."/>
            <person name="Yeh C.M."/>
            <person name="Luo Y.B."/>
            <person name="Tsai W.C."/>
            <person name="Van de Peer Y."/>
            <person name="Liu Z.J."/>
        </authorList>
    </citation>
    <scope>NUCLEOTIDE SEQUENCE [LARGE SCALE GENOMIC DNA]</scope>
    <source>
        <strain evidence="2">cv. Shenzhen</strain>
        <tissue evidence="1">Stem</tissue>
    </source>
</reference>
<gene>
    <name evidence="1" type="ORF">AXF42_Ash020699</name>
</gene>
<keyword evidence="2" id="KW-1185">Reference proteome</keyword>
<sequence>MPMDLKLLTGKSEFKNGKSNKRRLSCKCLAKGMQKELVHMGNIFQRMNHL</sequence>
<proteinExistence type="predicted"/>
<dbReference type="EMBL" id="KZ451989">
    <property type="protein sequence ID" value="PKA53778.1"/>
    <property type="molecule type" value="Genomic_DNA"/>
</dbReference>
<accession>A0A2I0AE08</accession>